<dbReference type="InterPro" id="IPR051906">
    <property type="entry name" value="TolC-like"/>
</dbReference>
<comment type="subcellular location">
    <subcellularLocation>
        <location evidence="1">Cell outer membrane</location>
    </subcellularLocation>
</comment>
<keyword evidence="9" id="KW-1185">Reference proteome</keyword>
<evidence type="ECO:0000256" key="5">
    <source>
        <dbReference type="ARBA" id="ARBA00022692"/>
    </source>
</evidence>
<dbReference type="SUPFAM" id="SSF56954">
    <property type="entry name" value="Outer membrane efflux proteins (OEP)"/>
    <property type="match status" value="1"/>
</dbReference>
<name>A0A172TYQ1_9BACT</name>
<gene>
    <name evidence="8" type="ORF">SY85_17385</name>
</gene>
<comment type="similarity">
    <text evidence="2">Belongs to the outer membrane factor (OMF) (TC 1.B.17) family.</text>
</comment>
<keyword evidence="6" id="KW-0472">Membrane</keyword>
<reference evidence="8 9" key="2">
    <citation type="journal article" date="2016" name="Int. J. Syst. Evol. Microbiol.">
        <title>Flavisolibacter tropicus sp. nov., isolated from tropical soil.</title>
        <authorList>
            <person name="Lee J.J."/>
            <person name="Kang M.S."/>
            <person name="Kim G.S."/>
            <person name="Lee C.S."/>
            <person name="Lim S."/>
            <person name="Lee J."/>
            <person name="Roh S.H."/>
            <person name="Kang H."/>
            <person name="Ha J.M."/>
            <person name="Bae S."/>
            <person name="Jung H.Y."/>
            <person name="Kim M.K."/>
        </authorList>
    </citation>
    <scope>NUCLEOTIDE SEQUENCE [LARGE SCALE GENOMIC DNA]</scope>
    <source>
        <strain evidence="8 9">LCS9</strain>
    </source>
</reference>
<dbReference type="EMBL" id="CP011390">
    <property type="protein sequence ID" value="ANE52004.1"/>
    <property type="molecule type" value="Genomic_DNA"/>
</dbReference>
<keyword evidence="4" id="KW-1134">Transmembrane beta strand</keyword>
<dbReference type="PANTHER" id="PTHR30026:SF20">
    <property type="entry name" value="OUTER MEMBRANE PROTEIN TOLC"/>
    <property type="match status" value="1"/>
</dbReference>
<organism evidence="8 9">
    <name type="scientific">Flavisolibacter tropicus</name>
    <dbReference type="NCBI Taxonomy" id="1492898"/>
    <lineage>
        <taxon>Bacteria</taxon>
        <taxon>Pseudomonadati</taxon>
        <taxon>Bacteroidota</taxon>
        <taxon>Chitinophagia</taxon>
        <taxon>Chitinophagales</taxon>
        <taxon>Chitinophagaceae</taxon>
        <taxon>Flavisolibacter</taxon>
    </lineage>
</organism>
<evidence type="ECO:0000313" key="9">
    <source>
        <dbReference type="Proteomes" id="UP000077177"/>
    </source>
</evidence>
<dbReference type="KEGG" id="fla:SY85_17385"/>
<dbReference type="GO" id="GO:1990281">
    <property type="term" value="C:efflux pump complex"/>
    <property type="evidence" value="ECO:0007669"/>
    <property type="project" value="TreeGrafter"/>
</dbReference>
<dbReference type="GO" id="GO:0015288">
    <property type="term" value="F:porin activity"/>
    <property type="evidence" value="ECO:0007669"/>
    <property type="project" value="TreeGrafter"/>
</dbReference>
<protein>
    <submittedName>
        <fullName evidence="8">Transporter</fullName>
    </submittedName>
</protein>
<evidence type="ECO:0000256" key="4">
    <source>
        <dbReference type="ARBA" id="ARBA00022452"/>
    </source>
</evidence>
<proteinExistence type="inferred from homology"/>
<keyword evidence="7" id="KW-0998">Cell outer membrane</keyword>
<dbReference type="Proteomes" id="UP000077177">
    <property type="component" value="Chromosome"/>
</dbReference>
<dbReference type="AlphaFoldDB" id="A0A172TYQ1"/>
<reference evidence="9" key="1">
    <citation type="submission" date="2015-01" db="EMBL/GenBank/DDBJ databases">
        <title>Flavisolibacter sp./LCS9/ whole genome sequencing.</title>
        <authorList>
            <person name="Kim M.K."/>
            <person name="Srinivasan S."/>
            <person name="Lee J.-J."/>
        </authorList>
    </citation>
    <scope>NUCLEOTIDE SEQUENCE [LARGE SCALE GENOMIC DNA]</scope>
    <source>
        <strain evidence="9">LCS9</strain>
    </source>
</reference>
<dbReference type="RefSeq" id="WP_066406145.1">
    <property type="nucleotide sequence ID" value="NZ_CP011390.1"/>
</dbReference>
<keyword evidence="5" id="KW-0812">Transmembrane</keyword>
<keyword evidence="3" id="KW-0813">Transport</keyword>
<sequence>MKHRLWKLLTMISFICIWGNSSLYAQEKKTLSLQEAINLSLASNKELKTNQARIEEAVAAVREATDRRLPDVNASGSYLRLNQPSVALKSKPSSSGGGSGAAMAKPNQAMYGMVNASLPVFSGGRIKYGIESAKYLEKAIELDADNNREEVVLNTIDAYNNLYKAKAAVSLVEESLGQARARVKQFSSLEKNGLLARNDYLKAELQASNTELALLDAQNNWKLSMINMNLMLGLPENTELTVDSASITATPTLKSIEDYVQQGLQNRKDLEAMNYRKKAAQVGVKAAAAEKLPSLALTGGYVALDVPGVLAVPNAMNVGVGVQYSLSTLWKNKAKVDQAKAREKQLVIGEGMLNDAIRLQVNQAYQTYLSSQKKIDVYTTAMAQATENYKIINNKYNNGLATVTDLLDADVAQLQARMNYAFAQSDAVVAYNKLLQSAGLLTNQ</sequence>
<evidence type="ECO:0000256" key="6">
    <source>
        <dbReference type="ARBA" id="ARBA00023136"/>
    </source>
</evidence>
<evidence type="ECO:0000256" key="2">
    <source>
        <dbReference type="ARBA" id="ARBA00007613"/>
    </source>
</evidence>
<dbReference type="GO" id="GO:0009279">
    <property type="term" value="C:cell outer membrane"/>
    <property type="evidence" value="ECO:0007669"/>
    <property type="project" value="UniProtKB-SubCell"/>
</dbReference>
<dbReference type="InterPro" id="IPR003423">
    <property type="entry name" value="OMP_efflux"/>
</dbReference>
<evidence type="ECO:0000256" key="1">
    <source>
        <dbReference type="ARBA" id="ARBA00004442"/>
    </source>
</evidence>
<evidence type="ECO:0000256" key="3">
    <source>
        <dbReference type="ARBA" id="ARBA00022448"/>
    </source>
</evidence>
<evidence type="ECO:0000256" key="7">
    <source>
        <dbReference type="ARBA" id="ARBA00023237"/>
    </source>
</evidence>
<dbReference type="Pfam" id="PF02321">
    <property type="entry name" value="OEP"/>
    <property type="match status" value="2"/>
</dbReference>
<dbReference type="STRING" id="1492898.SY85_17385"/>
<dbReference type="OrthoDB" id="680214at2"/>
<accession>A0A172TYQ1</accession>
<evidence type="ECO:0000313" key="8">
    <source>
        <dbReference type="EMBL" id="ANE52004.1"/>
    </source>
</evidence>
<dbReference type="PANTHER" id="PTHR30026">
    <property type="entry name" value="OUTER MEMBRANE PROTEIN TOLC"/>
    <property type="match status" value="1"/>
</dbReference>
<dbReference type="Gene3D" id="1.20.1600.10">
    <property type="entry name" value="Outer membrane efflux proteins (OEP)"/>
    <property type="match status" value="1"/>
</dbReference>
<dbReference type="GO" id="GO:0015562">
    <property type="term" value="F:efflux transmembrane transporter activity"/>
    <property type="evidence" value="ECO:0007669"/>
    <property type="project" value="InterPro"/>
</dbReference>